<reference evidence="2" key="1">
    <citation type="submission" date="2023-07" db="EMBL/GenBank/DDBJ databases">
        <authorList>
            <person name="Haufschild T."/>
            <person name="Kallscheuer N."/>
            <person name="Hammer J."/>
            <person name="Kohn T."/>
            <person name="Kabuu M."/>
            <person name="Jogler M."/>
            <person name="Wohfarth N."/>
            <person name="Heuer A."/>
            <person name="Rohde M."/>
            <person name="van Teeseling M.C.F."/>
            <person name="Jogler C."/>
        </authorList>
    </citation>
    <scope>NUCLEOTIDE SEQUENCE</scope>
    <source>
        <strain evidence="2">Strain 138</strain>
        <strain evidence="3">Strain 318</strain>
    </source>
</reference>
<dbReference type="SUPFAM" id="SSF53067">
    <property type="entry name" value="Actin-like ATPase domain"/>
    <property type="match status" value="1"/>
</dbReference>
<dbReference type="EMBL" id="CP130613">
    <property type="protein sequence ID" value="WKW15606.1"/>
    <property type="molecule type" value="Genomic_DNA"/>
</dbReference>
<dbReference type="RefSeq" id="WP_367885576.1">
    <property type="nucleotide sequence ID" value="NZ_CP130612.1"/>
</dbReference>
<dbReference type="Gene3D" id="3.30.420.40">
    <property type="match status" value="2"/>
</dbReference>
<dbReference type="PROSITE" id="PS01125">
    <property type="entry name" value="ROK"/>
    <property type="match status" value="1"/>
</dbReference>
<dbReference type="KEGG" id="pspc:Strain318_002005"/>
<organism evidence="2">
    <name type="scientific">Pseudogemmatithrix spongiicola</name>
    <dbReference type="NCBI Taxonomy" id="3062599"/>
    <lineage>
        <taxon>Bacteria</taxon>
        <taxon>Pseudomonadati</taxon>
        <taxon>Gemmatimonadota</taxon>
        <taxon>Gemmatimonadia</taxon>
        <taxon>Gemmatimonadales</taxon>
        <taxon>Gemmatimonadaceae</taxon>
        <taxon>Pseudogemmatithrix</taxon>
    </lineage>
</organism>
<evidence type="ECO:0000313" key="3">
    <source>
        <dbReference type="EMBL" id="WKW15606.1"/>
    </source>
</evidence>
<gene>
    <name evidence="2" type="ORF">Strain138_002006</name>
    <name evidence="3" type="ORF">Strain318_002005</name>
</gene>
<dbReference type="EMBL" id="CP130612">
    <property type="protein sequence ID" value="WKW12699.1"/>
    <property type="molecule type" value="Genomic_DNA"/>
</dbReference>
<dbReference type="Pfam" id="PF00480">
    <property type="entry name" value="ROK"/>
    <property type="match status" value="1"/>
</dbReference>
<evidence type="ECO:0000313" key="4">
    <source>
        <dbReference type="Proteomes" id="UP001229955"/>
    </source>
</evidence>
<proteinExistence type="inferred from homology"/>
<dbReference type="Proteomes" id="UP001229955">
    <property type="component" value="Chromosome"/>
</dbReference>
<dbReference type="AlphaFoldDB" id="A0AA49JVD0"/>
<comment type="similarity">
    <text evidence="1">Belongs to the ROK (NagC/XylR) family.</text>
</comment>
<dbReference type="PANTHER" id="PTHR18964">
    <property type="entry name" value="ROK (REPRESSOR, ORF, KINASE) FAMILY"/>
    <property type="match status" value="1"/>
</dbReference>
<dbReference type="PANTHER" id="PTHR18964:SF149">
    <property type="entry name" value="BIFUNCTIONAL UDP-N-ACETYLGLUCOSAMINE 2-EPIMERASE_N-ACETYLMANNOSAMINE KINASE"/>
    <property type="match status" value="1"/>
</dbReference>
<evidence type="ECO:0000313" key="2">
    <source>
        <dbReference type="EMBL" id="WKW12699.1"/>
    </source>
</evidence>
<dbReference type="InterPro" id="IPR043129">
    <property type="entry name" value="ATPase_NBD"/>
</dbReference>
<accession>A0AA49K0Z5</accession>
<sequence>MARSAPHDRYILGVDLGGTNIVVGAMSVDGTREFGMHEIPTRAAMGADAVVERIVQLIERVAAETMAATGASRDALLGVGIGSPGPLDRERGLVIFTPNLGWRDFPLRDRVSEAVGLPATLDNDANCATLGEWWRGAAQGGRNVVGLTIGTGIGGGLILDGRLYHGASDVAGELGHATIDSTGRRCGCGNYGCLEAYASGPAIAERAREALAGGEPSSMPALVGGDLSRLTAALVYQAAREGDRLALEVVRETARLLGAGVANLLNIFNPDTVVLAGGVTQAGDALFEPMRAEVRRRAFKPAVDACRIVPGSLQGKAGVVGAIATFAQQQGLM</sequence>
<evidence type="ECO:0000256" key="1">
    <source>
        <dbReference type="ARBA" id="ARBA00006479"/>
    </source>
</evidence>
<accession>A0AA49JVD0</accession>
<name>A0AA49JVD0_9BACT</name>
<keyword evidence="4" id="KW-1185">Reference proteome</keyword>
<dbReference type="InterPro" id="IPR049874">
    <property type="entry name" value="ROK_cs"/>
</dbReference>
<dbReference type="InterPro" id="IPR000600">
    <property type="entry name" value="ROK"/>
</dbReference>
<protein>
    <submittedName>
        <fullName evidence="2">ROK family protein</fullName>
    </submittedName>
</protein>